<dbReference type="EMBL" id="FOJG01000001">
    <property type="protein sequence ID" value="SEW45031.1"/>
    <property type="molecule type" value="Genomic_DNA"/>
</dbReference>
<evidence type="ECO:0008006" key="4">
    <source>
        <dbReference type="Google" id="ProtNLM"/>
    </source>
</evidence>
<accession>A0A1I0RUJ0</accession>
<evidence type="ECO:0000313" key="2">
    <source>
        <dbReference type="EMBL" id="SEW45031.1"/>
    </source>
</evidence>
<feature type="chain" id="PRO_5013244055" description="DUF2846 domain-containing protein" evidence="1">
    <location>
        <begin position="16"/>
        <end position="238"/>
    </location>
</feature>
<evidence type="ECO:0000256" key="1">
    <source>
        <dbReference type="SAM" id="SignalP"/>
    </source>
</evidence>
<dbReference type="Proteomes" id="UP000199310">
    <property type="component" value="Unassembled WGS sequence"/>
</dbReference>
<keyword evidence="1" id="KW-0732">Signal</keyword>
<dbReference type="STRING" id="29529.SAMN04488122_3407"/>
<feature type="signal peptide" evidence="1">
    <location>
        <begin position="1"/>
        <end position="15"/>
    </location>
</feature>
<gene>
    <name evidence="2" type="ORF">SAMN04488122_3407</name>
</gene>
<protein>
    <recommendedName>
        <fullName evidence="4">DUF2846 domain-containing protein</fullName>
    </recommendedName>
</protein>
<organism evidence="2 3">
    <name type="scientific">Chitinophaga arvensicola</name>
    <dbReference type="NCBI Taxonomy" id="29529"/>
    <lineage>
        <taxon>Bacteria</taxon>
        <taxon>Pseudomonadati</taxon>
        <taxon>Bacteroidota</taxon>
        <taxon>Chitinophagia</taxon>
        <taxon>Chitinophagales</taxon>
        <taxon>Chitinophagaceae</taxon>
        <taxon>Chitinophaga</taxon>
    </lineage>
</organism>
<dbReference type="AlphaFoldDB" id="A0A1I0RUJ0"/>
<proteinExistence type="predicted"/>
<evidence type="ECO:0000313" key="3">
    <source>
        <dbReference type="Proteomes" id="UP000199310"/>
    </source>
</evidence>
<sequence>MVLLLVLAIYIPAHAFSDTTRVLFLSKEDVLPDGLRKIGNVKVTDGGFKMNCGYEQTMQQATDKAIQAGGNIVKIKELKHPDMFSTCYRLTGEIYYYPDILGLIAEKFRIVDSIINTVLPDTASYALLYIYRPDTDLGAGISYNVLLDDSVVCRVKNSTSFLIKVYKTGTAKISAKTETRKEVTLDIRPGKAYFIKCTIAPGGFVGRPELNVIEASPGLYEFNAVKEKPKLKVMDSVY</sequence>
<name>A0A1I0RUJ0_9BACT</name>
<reference evidence="3" key="1">
    <citation type="submission" date="2016-10" db="EMBL/GenBank/DDBJ databases">
        <authorList>
            <person name="Varghese N."/>
            <person name="Submissions S."/>
        </authorList>
    </citation>
    <scope>NUCLEOTIDE SEQUENCE [LARGE SCALE GENOMIC DNA]</scope>
    <source>
        <strain evidence="3">DSM 3695</strain>
    </source>
</reference>
<keyword evidence="3" id="KW-1185">Reference proteome</keyword>